<keyword evidence="6" id="KW-1185">Reference proteome</keyword>
<protein>
    <submittedName>
        <fullName evidence="5">Uncharacterized protein</fullName>
    </submittedName>
</protein>
<dbReference type="InParanoid" id="A0A2J7Q9G3"/>
<dbReference type="PROSITE" id="PS50088">
    <property type="entry name" value="ANK_REPEAT"/>
    <property type="match status" value="8"/>
</dbReference>
<feature type="repeat" description="ANK" evidence="3">
    <location>
        <begin position="779"/>
        <end position="811"/>
    </location>
</feature>
<evidence type="ECO:0000313" key="5">
    <source>
        <dbReference type="EMBL" id="PNF25214.1"/>
    </source>
</evidence>
<evidence type="ECO:0000256" key="2">
    <source>
        <dbReference type="ARBA" id="ARBA00023043"/>
    </source>
</evidence>
<accession>A0A2J7Q9G3</accession>
<organism evidence="5 6">
    <name type="scientific">Cryptotermes secundus</name>
    <dbReference type="NCBI Taxonomy" id="105785"/>
    <lineage>
        <taxon>Eukaryota</taxon>
        <taxon>Metazoa</taxon>
        <taxon>Ecdysozoa</taxon>
        <taxon>Arthropoda</taxon>
        <taxon>Hexapoda</taxon>
        <taxon>Insecta</taxon>
        <taxon>Pterygota</taxon>
        <taxon>Neoptera</taxon>
        <taxon>Polyneoptera</taxon>
        <taxon>Dictyoptera</taxon>
        <taxon>Blattodea</taxon>
        <taxon>Blattoidea</taxon>
        <taxon>Termitoidae</taxon>
        <taxon>Kalotermitidae</taxon>
        <taxon>Cryptotermitinae</taxon>
        <taxon>Cryptotermes</taxon>
    </lineage>
</organism>
<name>A0A2J7Q9G3_9NEOP</name>
<evidence type="ECO:0000256" key="1">
    <source>
        <dbReference type="ARBA" id="ARBA00022737"/>
    </source>
</evidence>
<dbReference type="OrthoDB" id="194358at2759"/>
<reference evidence="5 6" key="1">
    <citation type="submission" date="2017-12" db="EMBL/GenBank/DDBJ databases">
        <title>Hemimetabolous genomes reveal molecular basis of termite eusociality.</title>
        <authorList>
            <person name="Harrison M.C."/>
            <person name="Jongepier E."/>
            <person name="Robertson H.M."/>
            <person name="Arning N."/>
            <person name="Bitard-Feildel T."/>
            <person name="Chao H."/>
            <person name="Childers C.P."/>
            <person name="Dinh H."/>
            <person name="Doddapaneni H."/>
            <person name="Dugan S."/>
            <person name="Gowin J."/>
            <person name="Greiner C."/>
            <person name="Han Y."/>
            <person name="Hu H."/>
            <person name="Hughes D.S.T."/>
            <person name="Huylmans A.-K."/>
            <person name="Kemena C."/>
            <person name="Kremer L.P.M."/>
            <person name="Lee S.L."/>
            <person name="Lopez-Ezquerra A."/>
            <person name="Mallet L."/>
            <person name="Monroy-Kuhn J.M."/>
            <person name="Moser A."/>
            <person name="Murali S.C."/>
            <person name="Muzny D.M."/>
            <person name="Otani S."/>
            <person name="Piulachs M.-D."/>
            <person name="Poelchau M."/>
            <person name="Qu J."/>
            <person name="Schaub F."/>
            <person name="Wada-Katsumata A."/>
            <person name="Worley K.C."/>
            <person name="Xie Q."/>
            <person name="Ylla G."/>
            <person name="Poulsen M."/>
            <person name="Gibbs R.A."/>
            <person name="Schal C."/>
            <person name="Richards S."/>
            <person name="Belles X."/>
            <person name="Korb J."/>
            <person name="Bornberg-Bauer E."/>
        </authorList>
    </citation>
    <scope>NUCLEOTIDE SEQUENCE [LARGE SCALE GENOMIC DNA]</scope>
    <source>
        <tissue evidence="5">Whole body</tissue>
    </source>
</reference>
<proteinExistence type="predicted"/>
<dbReference type="InterPro" id="IPR036770">
    <property type="entry name" value="Ankyrin_rpt-contain_sf"/>
</dbReference>
<dbReference type="SUPFAM" id="SSF48403">
    <property type="entry name" value="Ankyrin repeat"/>
    <property type="match status" value="1"/>
</dbReference>
<dbReference type="PANTHER" id="PTHR24173">
    <property type="entry name" value="ANKYRIN REPEAT CONTAINING"/>
    <property type="match status" value="1"/>
</dbReference>
<feature type="repeat" description="ANK" evidence="3">
    <location>
        <begin position="812"/>
        <end position="844"/>
    </location>
</feature>
<dbReference type="Proteomes" id="UP000235965">
    <property type="component" value="Unassembled WGS sequence"/>
</dbReference>
<feature type="repeat" description="ANK" evidence="3">
    <location>
        <begin position="911"/>
        <end position="943"/>
    </location>
</feature>
<dbReference type="EMBL" id="NEVH01016358">
    <property type="protein sequence ID" value="PNF25214.1"/>
    <property type="molecule type" value="Genomic_DNA"/>
</dbReference>
<feature type="compositionally biased region" description="Basic and acidic residues" evidence="4">
    <location>
        <begin position="142"/>
        <end position="153"/>
    </location>
</feature>
<feature type="repeat" description="ANK" evidence="3">
    <location>
        <begin position="680"/>
        <end position="712"/>
    </location>
</feature>
<feature type="repeat" description="ANK" evidence="3">
    <location>
        <begin position="944"/>
        <end position="977"/>
    </location>
</feature>
<dbReference type="SMART" id="SM00248">
    <property type="entry name" value="ANK"/>
    <property type="match status" value="10"/>
</dbReference>
<dbReference type="AlphaFoldDB" id="A0A2J7Q9G3"/>
<keyword evidence="1" id="KW-0677">Repeat</keyword>
<evidence type="ECO:0000313" key="6">
    <source>
        <dbReference type="Proteomes" id="UP000235965"/>
    </source>
</evidence>
<feature type="repeat" description="ANK" evidence="3">
    <location>
        <begin position="845"/>
        <end position="877"/>
    </location>
</feature>
<dbReference type="Pfam" id="PF12796">
    <property type="entry name" value="Ank_2"/>
    <property type="match status" value="3"/>
</dbReference>
<dbReference type="PRINTS" id="PR01415">
    <property type="entry name" value="ANKYRIN"/>
</dbReference>
<evidence type="ECO:0000256" key="3">
    <source>
        <dbReference type="PROSITE-ProRule" id="PRU00023"/>
    </source>
</evidence>
<dbReference type="Pfam" id="PF00023">
    <property type="entry name" value="Ank"/>
    <property type="match status" value="1"/>
</dbReference>
<evidence type="ECO:0000256" key="4">
    <source>
        <dbReference type="SAM" id="MobiDB-lite"/>
    </source>
</evidence>
<gene>
    <name evidence="5" type="ORF">B7P43_G13889</name>
</gene>
<feature type="repeat" description="ANK" evidence="3">
    <location>
        <begin position="746"/>
        <end position="778"/>
    </location>
</feature>
<feature type="repeat" description="ANK" evidence="3">
    <location>
        <begin position="878"/>
        <end position="910"/>
    </location>
</feature>
<feature type="region of interest" description="Disordered" evidence="4">
    <location>
        <begin position="106"/>
        <end position="154"/>
    </location>
</feature>
<feature type="region of interest" description="Disordered" evidence="4">
    <location>
        <begin position="205"/>
        <end position="261"/>
    </location>
</feature>
<feature type="compositionally biased region" description="Basic and acidic residues" evidence="4">
    <location>
        <begin position="205"/>
        <end position="241"/>
    </location>
</feature>
<keyword evidence="2 3" id="KW-0040">ANK repeat</keyword>
<dbReference type="PROSITE" id="PS50297">
    <property type="entry name" value="ANK_REP_REGION"/>
    <property type="match status" value="8"/>
</dbReference>
<dbReference type="PANTHER" id="PTHR24173:SF74">
    <property type="entry name" value="ANKYRIN REPEAT DOMAIN-CONTAINING PROTEIN 16"/>
    <property type="match status" value="1"/>
</dbReference>
<dbReference type="Gene3D" id="1.25.40.20">
    <property type="entry name" value="Ankyrin repeat-containing domain"/>
    <property type="match status" value="1"/>
</dbReference>
<dbReference type="InterPro" id="IPR002110">
    <property type="entry name" value="Ankyrin_rpt"/>
</dbReference>
<comment type="caution">
    <text evidence="5">The sequence shown here is derived from an EMBL/GenBank/DDBJ whole genome shotgun (WGS) entry which is preliminary data.</text>
</comment>
<dbReference type="STRING" id="105785.A0A2J7Q9G3"/>
<sequence>MAAQTFKGDLELRIRVLEVQMDNFMRRFEEANLLILDLRGRVEKLEAWGKKTQEGGRLFLPSQEGAPWQDQGPTQDAGILEHGVPVAADSLEQLLEMQTFFESLPSQEGAPWQDQGPTQDAGILEHGPVNEREEFEDENREQEELRRLEKPDESGELVQDLAANSENQEHFEQGTAELVEDSVELEAAKEIGTELSERVRLAEGAEVSKRGDEEKGNDYELEAEECKQERRIAEEVGKQEEAAQSEAGNEEQAEHDYILEPGKWKACTGEVKLESSEEVEKGLSGERGIQEELVKSKAMEEDNKEKSYELQLAGIRECPQEASKPAARGLCEVAGKEGEMVGSEIKAGEEKEHVSILEVSDVEKGFAGVARLSSKESAGQLSEQAKQKNMIEETMALITADIEEEIDMTLTNRLRRIVDERITKLVESSVTESNQKVKALEGEGTEHSRIICNLLIETQRLQIDLIKAIKRNSELKVGLSKVFGVLNMQLVKYHYFEKGSDELIQKYREATRKMNEGLKYADLEKKYKQFKAKYSYGKERTGHADMGTIKKKDYSQMTFEDMAEELASIAKRKKHIMDSVVRALGTSPVEEYLKVEKVGRTEELEECRKNLVERVQNNPDTGLKLMEAILEEEDEKHDYFWRGVLKDLKLSIHAVVEAGCPLLTDVLLCYGFNCNEMSKEGDSPLHYAARNGNVEVGMTLLGAGACVNLQNASNETPLLVALKHGNTEFGLALLREKVHVDLADDNAITPLHFAALIGGTEIVNELIECEAEVNAGDGDGDTPLHNAAIEGNVLVGERLAAAGADVAVVNNEGSTPLHLAAWQGNITFCFFLINQGVPVDPMNSQNVTPLHLAAMENEGDIVQLLITGGARVNCLDEKTDSPLHYAAKFGNVPMMKTLLRAGANVSAVNARRRTPLHLAAAKGHTEACSLLISAKSDVNASDERDRTPLHMVAMYGGSISVAEVLVKKGANMTAVDRNGLTPFDLGYTLKNVEFAAWLEEEIFARDGRKEKHSRRKKGGRWKK</sequence>